<proteinExistence type="predicted"/>
<organism evidence="1 2">
    <name type="scientific">Rhizobium fredii</name>
    <name type="common">Sinorhizobium fredii</name>
    <dbReference type="NCBI Taxonomy" id="380"/>
    <lineage>
        <taxon>Bacteria</taxon>
        <taxon>Pseudomonadati</taxon>
        <taxon>Pseudomonadota</taxon>
        <taxon>Alphaproteobacteria</taxon>
        <taxon>Hyphomicrobiales</taxon>
        <taxon>Rhizobiaceae</taxon>
        <taxon>Sinorhizobium/Ensifer group</taxon>
        <taxon>Sinorhizobium</taxon>
    </lineage>
</organism>
<gene>
    <name evidence="1" type="ORF">NXT3_CH02200</name>
</gene>
<dbReference type="AlphaFoldDB" id="A0A2L0H5K6"/>
<accession>A0A2L0H5K6</accession>
<evidence type="ECO:0000313" key="1">
    <source>
        <dbReference type="EMBL" id="AUX76765.1"/>
    </source>
</evidence>
<reference evidence="1 2" key="1">
    <citation type="submission" date="2017-10" db="EMBL/GenBank/DDBJ databases">
        <title>Analysis of the genome sequences of Rhizobium populations associated to common bean (phaseolus vulgaris).</title>
        <authorList>
            <person name="Bustos P."/>
            <person name="Santamaria R.I."/>
            <person name="Miranda-Sanchez F."/>
            <person name="Perez-Carrascal O."/>
            <person name="Juarez S."/>
            <person name="Lozano L."/>
            <person name="Martinez-Flores I."/>
            <person name="Vinuesa P."/>
            <person name="Martinez-Romero E."/>
            <person name="Cevallos M.A."/>
            <person name="Romero D."/>
            <person name="Davila G."/>
            <person name="Gonzalez V."/>
        </authorList>
    </citation>
    <scope>NUCLEOTIDE SEQUENCE [LARGE SCALE GENOMIC DNA]</scope>
    <source>
        <strain evidence="1 2">NXT3</strain>
    </source>
</reference>
<dbReference type="RefSeq" id="WP_097525071.1">
    <property type="nucleotide sequence ID" value="NZ_CP024307.1"/>
</dbReference>
<dbReference type="EMBL" id="CP024307">
    <property type="protein sequence ID" value="AUX76765.1"/>
    <property type="molecule type" value="Genomic_DNA"/>
</dbReference>
<evidence type="ECO:0000313" key="2">
    <source>
        <dbReference type="Proteomes" id="UP000239340"/>
    </source>
</evidence>
<dbReference type="Proteomes" id="UP000239340">
    <property type="component" value="Chromosome"/>
</dbReference>
<protein>
    <submittedName>
        <fullName evidence="1">Uncharacterized protein</fullName>
    </submittedName>
</protein>
<name>A0A2L0H5K6_RHIFR</name>
<sequence length="114" mass="12596">MTALSLAIDNVAATARRISGTPSFGKDPIGGSAPQHNHVVRHAGDDGDLVLAMLSRAQVFIERIAERRRATKLARNRVETRRQLAKLPARVRNDLLQAEQKVIRSPDTSCYVQQ</sequence>